<dbReference type="SUPFAM" id="SSF159121">
    <property type="entry name" value="BC4932-like"/>
    <property type="match status" value="1"/>
</dbReference>
<dbReference type="InterPro" id="IPR006542">
    <property type="entry name" value="DUF1093"/>
</dbReference>
<evidence type="ECO:0000256" key="1">
    <source>
        <dbReference type="SAM" id="Phobius"/>
    </source>
</evidence>
<dbReference type="RefSeq" id="WP_375527150.1">
    <property type="nucleotide sequence ID" value="NZ_JBHILM010000026.1"/>
</dbReference>
<evidence type="ECO:0000313" key="2">
    <source>
        <dbReference type="EMBL" id="MFB5683420.1"/>
    </source>
</evidence>
<accession>A0ABV5BCI3</accession>
<comment type="caution">
    <text evidence="2">The sequence shown here is derived from an EMBL/GenBank/DDBJ whole genome shotgun (WGS) entry which is preliminary data.</text>
</comment>
<dbReference type="PANTHER" id="PTHR36433">
    <property type="entry name" value="HYPOTHETICAL CYTOSOLIC PROTEIN"/>
    <property type="match status" value="1"/>
</dbReference>
<keyword evidence="3" id="KW-1185">Reference proteome</keyword>
<reference evidence="2 3" key="1">
    <citation type="submission" date="2024-09" db="EMBL/GenBank/DDBJ databases">
        <authorList>
            <person name="Ruan L."/>
        </authorList>
    </citation>
    <scope>NUCLEOTIDE SEQUENCE [LARGE SCALE GENOMIC DNA]</scope>
    <source>
        <strain evidence="2 3">D33</strain>
    </source>
</reference>
<keyword evidence="1" id="KW-0812">Transmembrane</keyword>
<keyword evidence="1" id="KW-0472">Membrane</keyword>
<keyword evidence="1" id="KW-1133">Transmembrane helix</keyword>
<dbReference type="NCBIfam" id="TIGR01655">
    <property type="entry name" value="yxeA_fam"/>
    <property type="match status" value="1"/>
</dbReference>
<sequence>MSTSSKVMGILAICIVLLSIFLFGALMMISDQELAKLNPFVEEKTSYVRVESLSTDTAVGLHTAAQYTLPVWKEDRNMNETTFLGTKLREGAYLKLTEKKGYLISYEEVQPEDIPEEIRIHLEES</sequence>
<name>A0ABV5BCI3_9BACL</name>
<feature type="transmembrane region" description="Helical" evidence="1">
    <location>
        <begin position="7"/>
        <end position="29"/>
    </location>
</feature>
<organism evidence="2 3">
    <name type="scientific">Paenibacillus terreus</name>
    <dbReference type="NCBI Taxonomy" id="1387834"/>
    <lineage>
        <taxon>Bacteria</taxon>
        <taxon>Bacillati</taxon>
        <taxon>Bacillota</taxon>
        <taxon>Bacilli</taxon>
        <taxon>Bacillales</taxon>
        <taxon>Paenibacillaceae</taxon>
        <taxon>Paenibacillus</taxon>
    </lineage>
</organism>
<dbReference type="EMBL" id="JBHILM010000026">
    <property type="protein sequence ID" value="MFB5683420.1"/>
    <property type="molecule type" value="Genomic_DNA"/>
</dbReference>
<proteinExistence type="predicted"/>
<protein>
    <submittedName>
        <fullName evidence="2">YxeA family protein</fullName>
    </submittedName>
</protein>
<dbReference type="Proteomes" id="UP001580407">
    <property type="component" value="Unassembled WGS sequence"/>
</dbReference>
<dbReference type="Pfam" id="PF06486">
    <property type="entry name" value="DUF1093"/>
    <property type="match status" value="1"/>
</dbReference>
<dbReference type="Gene3D" id="2.40.50.480">
    <property type="match status" value="1"/>
</dbReference>
<gene>
    <name evidence="2" type="ORF">ACE3NQ_21110</name>
</gene>
<evidence type="ECO:0000313" key="3">
    <source>
        <dbReference type="Proteomes" id="UP001580407"/>
    </source>
</evidence>
<dbReference type="PANTHER" id="PTHR36433:SF2">
    <property type="entry name" value="YXEA FAMILY PROTEIN"/>
    <property type="match status" value="1"/>
</dbReference>
<dbReference type="InterPro" id="IPR036166">
    <property type="entry name" value="YxeA-like_sf"/>
</dbReference>